<comment type="similarity">
    <text evidence="2">Belongs to the KptA/TPT1 family.</text>
</comment>
<gene>
    <name evidence="8" type="ORF">N8I77_008009</name>
</gene>
<feature type="region of interest" description="Disordered" evidence="7">
    <location>
        <begin position="39"/>
        <end position="74"/>
    </location>
</feature>
<feature type="compositionally biased region" description="Gly residues" evidence="7">
    <location>
        <begin position="361"/>
        <end position="375"/>
    </location>
</feature>
<dbReference type="EC" id="2.7.1.160" evidence="3"/>
<keyword evidence="4" id="KW-0808">Transferase</keyword>
<dbReference type="GO" id="GO:0006388">
    <property type="term" value="P:tRNA splicing, via endonucleolytic cleavage and ligation"/>
    <property type="evidence" value="ECO:0007669"/>
    <property type="project" value="TreeGrafter"/>
</dbReference>
<evidence type="ECO:0000256" key="3">
    <source>
        <dbReference type="ARBA" id="ARBA00012007"/>
    </source>
</evidence>
<dbReference type="InterPro" id="IPR002745">
    <property type="entry name" value="Ptrans_KptA/Tpt1"/>
</dbReference>
<keyword evidence="5" id="KW-0520">NAD</keyword>
<dbReference type="PANTHER" id="PTHR12684:SF2">
    <property type="entry name" value="TRNA 2'-PHOSPHOTRANSFERASE 1"/>
    <property type="match status" value="1"/>
</dbReference>
<proteinExistence type="inferred from homology"/>
<reference evidence="8" key="1">
    <citation type="submission" date="2023-06" db="EMBL/GenBank/DDBJ databases">
        <authorList>
            <person name="Noh H."/>
        </authorList>
    </citation>
    <scope>NUCLEOTIDE SEQUENCE</scope>
    <source>
        <strain evidence="8">DUCC20226</strain>
    </source>
</reference>
<evidence type="ECO:0000256" key="6">
    <source>
        <dbReference type="ARBA" id="ARBA00047949"/>
    </source>
</evidence>
<evidence type="ECO:0000313" key="9">
    <source>
        <dbReference type="Proteomes" id="UP001265746"/>
    </source>
</evidence>
<evidence type="ECO:0000256" key="7">
    <source>
        <dbReference type="SAM" id="MobiDB-lite"/>
    </source>
</evidence>
<sequence length="383" mass="41195">MSVLPPWWVSSKVINPAAARLSRHPFCAVCRYSRQAPQHSLLSPANPSQGHTKQQRSFSRDPPAAKRRYSTEPKATILKTMEADELAAKFEDKPAARAGGKGGRKGAGGGRPGDGGKQREKQVSMALSRLLRHQALNAGIKLDKEGYAPLDRVLQWGALRTLNVTVQEVIQVCADNEKQRFSMKPADADTSSPAGAADTDPAHWVIRANQGHSIKLESEALLKPITLEAGNVPPVVVHGTYFAFWPRIVESGGLRRMGRNHVHCSTGLPDDEQGVISGMRKDAEVLVYVDVARSLADGAMTWWISDNGVVLTEGVGEEGVVPAKYFKEVSGRKEEVGTLWKDGEWVADLPEDLKSRPPPGKGGRGRGGGRGGKGGGRGRGKGA</sequence>
<feature type="region of interest" description="Disordered" evidence="7">
    <location>
        <begin position="88"/>
        <end position="122"/>
    </location>
</feature>
<dbReference type="Gene3D" id="1.10.10.970">
    <property type="entry name" value="RNA 2'-phosphotransferase, Tpt1/KptA family, N-terminal domain"/>
    <property type="match status" value="1"/>
</dbReference>
<comment type="function">
    <text evidence="1">Catalyzes the last step of tRNA splicing, the transfer of the splice junction 2'-phosphate from ligated tRNA to NAD to produce ADP-ribose 1''-2'' cyclic phosphate.</text>
</comment>
<dbReference type="GO" id="GO:0000215">
    <property type="term" value="F:tRNA 2'-phosphotransferase activity"/>
    <property type="evidence" value="ECO:0007669"/>
    <property type="project" value="UniProtKB-EC"/>
</dbReference>
<name>A0AAD9SE22_PHOAM</name>
<dbReference type="SUPFAM" id="SSF56399">
    <property type="entry name" value="ADP-ribosylation"/>
    <property type="match status" value="1"/>
</dbReference>
<evidence type="ECO:0000256" key="1">
    <source>
        <dbReference type="ARBA" id="ARBA00003343"/>
    </source>
</evidence>
<evidence type="ECO:0000256" key="4">
    <source>
        <dbReference type="ARBA" id="ARBA00022679"/>
    </source>
</evidence>
<feature type="region of interest" description="Disordered" evidence="7">
    <location>
        <begin position="347"/>
        <end position="383"/>
    </location>
</feature>
<dbReference type="InterPro" id="IPR042081">
    <property type="entry name" value="RNA_2'-PTrans_C"/>
</dbReference>
<keyword evidence="9" id="KW-1185">Reference proteome</keyword>
<feature type="compositionally biased region" description="Gly residues" evidence="7">
    <location>
        <begin position="99"/>
        <end position="113"/>
    </location>
</feature>
<protein>
    <recommendedName>
        <fullName evidence="3">2'-phosphotransferase</fullName>
        <ecNumber evidence="3">2.7.1.160</ecNumber>
    </recommendedName>
</protein>
<evidence type="ECO:0000256" key="2">
    <source>
        <dbReference type="ARBA" id="ARBA00009836"/>
    </source>
</evidence>
<dbReference type="InterPro" id="IPR042080">
    <property type="entry name" value="RNA_2'-PTrans_N"/>
</dbReference>
<dbReference type="AlphaFoldDB" id="A0AAD9SE22"/>
<evidence type="ECO:0000256" key="5">
    <source>
        <dbReference type="ARBA" id="ARBA00023027"/>
    </source>
</evidence>
<accession>A0AAD9SE22</accession>
<dbReference type="Pfam" id="PF01885">
    <property type="entry name" value="PTS_2-RNA"/>
    <property type="match status" value="1"/>
</dbReference>
<dbReference type="Proteomes" id="UP001265746">
    <property type="component" value="Unassembled WGS sequence"/>
</dbReference>
<organism evidence="8 9">
    <name type="scientific">Phomopsis amygdali</name>
    <name type="common">Fusicoccum amygdali</name>
    <dbReference type="NCBI Taxonomy" id="1214568"/>
    <lineage>
        <taxon>Eukaryota</taxon>
        <taxon>Fungi</taxon>
        <taxon>Dikarya</taxon>
        <taxon>Ascomycota</taxon>
        <taxon>Pezizomycotina</taxon>
        <taxon>Sordariomycetes</taxon>
        <taxon>Sordariomycetidae</taxon>
        <taxon>Diaporthales</taxon>
        <taxon>Diaporthaceae</taxon>
        <taxon>Diaporthe</taxon>
    </lineage>
</organism>
<dbReference type="Gene3D" id="3.20.170.30">
    <property type="match status" value="1"/>
</dbReference>
<comment type="catalytic activity">
    <reaction evidence="6">
        <text>2'-phospho-[ligated tRNA] + NAD(+) = mature tRNA + ADP-alpha-D-ribose 1'',2''-cyclic phosphate + nicotinamide</text>
        <dbReference type="Rhea" id="RHEA:23324"/>
        <dbReference type="Rhea" id="RHEA-COMP:11106"/>
        <dbReference type="Rhea" id="RHEA-COMP:11107"/>
        <dbReference type="ChEBI" id="CHEBI:17154"/>
        <dbReference type="ChEBI" id="CHEBI:57540"/>
        <dbReference type="ChEBI" id="CHEBI:76596"/>
        <dbReference type="ChEBI" id="CHEBI:82883"/>
        <dbReference type="ChEBI" id="CHEBI:85027"/>
        <dbReference type="EC" id="2.7.1.160"/>
    </reaction>
</comment>
<feature type="compositionally biased region" description="Polar residues" evidence="7">
    <location>
        <begin position="39"/>
        <end position="57"/>
    </location>
</feature>
<dbReference type="PANTHER" id="PTHR12684">
    <property type="entry name" value="PUTATIVE PHOSPHOTRANSFERASE"/>
    <property type="match status" value="1"/>
</dbReference>
<comment type="caution">
    <text evidence="8">The sequence shown here is derived from an EMBL/GenBank/DDBJ whole genome shotgun (WGS) entry which is preliminary data.</text>
</comment>
<dbReference type="EMBL" id="JAUJFL010000004">
    <property type="protein sequence ID" value="KAK2605148.1"/>
    <property type="molecule type" value="Genomic_DNA"/>
</dbReference>
<evidence type="ECO:0000313" key="8">
    <source>
        <dbReference type="EMBL" id="KAK2605148.1"/>
    </source>
</evidence>